<dbReference type="PANTHER" id="PTHR23300:SF0">
    <property type="entry name" value="METHANETHIOL OXIDASE"/>
    <property type="match status" value="1"/>
</dbReference>
<dbReference type="Proteomes" id="UP000013966">
    <property type="component" value="Chromosome 1"/>
</dbReference>
<dbReference type="AlphaFoldDB" id="R4WQP1"/>
<protein>
    <recommendedName>
        <fullName evidence="4">Methanethiol oxidase</fullName>
        <ecNumber evidence="3">1.8.3.4</ecNumber>
    </recommendedName>
</protein>
<evidence type="ECO:0000256" key="6">
    <source>
        <dbReference type="SAM" id="MobiDB-lite"/>
    </source>
</evidence>
<dbReference type="KEGG" id="buo:BRPE64_ACDS14710"/>
<gene>
    <name evidence="7" type="ORF">BRPE64_ACDS14710</name>
</gene>
<dbReference type="SUPFAM" id="SSF75011">
    <property type="entry name" value="3-carboxy-cis,cis-mucoante lactonizing enzyme"/>
    <property type="match status" value="1"/>
</dbReference>
<proteinExistence type="inferred from homology"/>
<comment type="pathway">
    <text evidence="1">Organosulfur degradation.</text>
</comment>
<dbReference type="PANTHER" id="PTHR23300">
    <property type="entry name" value="METHANETHIOL OXIDASE"/>
    <property type="match status" value="1"/>
</dbReference>
<evidence type="ECO:0000313" key="7">
    <source>
        <dbReference type="EMBL" id="BAN23225.1"/>
    </source>
</evidence>
<comment type="similarity">
    <text evidence="2">Belongs to the selenium-binding protein family.</text>
</comment>
<sequence length="481" mass="53560">MAIDDHATDDHATRRRSMATWKPDPSFYPSPRLAAKAPRETLAYVATFDPERKTPDKIAVVDVDPASSSYTKIVGEVSMPDIGDELHHFGWNACSSCLCPNAPHPHMERRYLVVPGLRSSRIHILDTKPDPKQPVIVKTIEPEELAEKTGYTRPHTVHCGPGGIYITALGNAEGKAPGGVLMLDQQSFDPLGRWEVDRGPQRLAYDGWWHLGYDTMVTSEWGTPDTFEDGLVPELLLGAKYGRKLHFWDFTKRKHLQEIDFGDEYQLVFELRPAHDPTKAYGFVNCVISLKDLSSSIWTWYRDKDKWAVKKIIDIPAEPADADKLPPLLKGFGAVPPLVSDIDLSMDDRFLYVSCWGTGDMLQYDVSDPFAPKLTGKVRLGGIVSRATHAGAANGALNGGPQMVEVSRDGRRVYFTNSLYGAVDAQFYPEGIDGWMVKLDAAPDGGLAVDRDFFIDWPKGHRPHQIRLQGGDCSSDSYCYP</sequence>
<dbReference type="EMBL" id="AP013058">
    <property type="protein sequence ID" value="BAN23225.1"/>
    <property type="molecule type" value="Genomic_DNA"/>
</dbReference>
<dbReference type="HOGENOM" id="CLU_032512_0_0_4"/>
<organism evidence="7 8">
    <name type="scientific">Caballeronia insecticola</name>
    <dbReference type="NCBI Taxonomy" id="758793"/>
    <lineage>
        <taxon>Bacteria</taxon>
        <taxon>Pseudomonadati</taxon>
        <taxon>Pseudomonadota</taxon>
        <taxon>Betaproteobacteria</taxon>
        <taxon>Burkholderiales</taxon>
        <taxon>Burkholderiaceae</taxon>
        <taxon>Caballeronia</taxon>
    </lineage>
</organism>
<dbReference type="EC" id="1.8.3.4" evidence="3"/>
<name>R4WQP1_9BURK</name>
<evidence type="ECO:0000256" key="2">
    <source>
        <dbReference type="ARBA" id="ARBA00005606"/>
    </source>
</evidence>
<dbReference type="Gene3D" id="2.130.10.10">
    <property type="entry name" value="YVTN repeat-like/Quinoprotein amine dehydrogenase"/>
    <property type="match status" value="1"/>
</dbReference>
<reference evidence="7 8" key="2">
    <citation type="journal article" date="2018" name="Int. J. Syst. Evol. Microbiol.">
        <title>Burkholderia insecticola sp. nov., a gut symbiotic bacterium of the bean bug Riptortus pedestris.</title>
        <authorList>
            <person name="Takeshita K."/>
            <person name="Tamaki H."/>
            <person name="Ohbayashi T."/>
            <person name="Meng X.-Y."/>
            <person name="Sone T."/>
            <person name="Mitani Y."/>
            <person name="Peeters C."/>
            <person name="Kikuchi Y."/>
            <person name="Vandamme P."/>
        </authorList>
    </citation>
    <scope>NUCLEOTIDE SEQUENCE [LARGE SCALE GENOMIC DNA]</scope>
    <source>
        <strain evidence="7">RPE64</strain>
    </source>
</reference>
<evidence type="ECO:0000313" key="8">
    <source>
        <dbReference type="Proteomes" id="UP000013966"/>
    </source>
</evidence>
<evidence type="ECO:0000256" key="3">
    <source>
        <dbReference type="ARBA" id="ARBA00012510"/>
    </source>
</evidence>
<feature type="compositionally biased region" description="Basic and acidic residues" evidence="6">
    <location>
        <begin position="1"/>
        <end position="12"/>
    </location>
</feature>
<reference evidence="7 8" key="1">
    <citation type="journal article" date="2013" name="Genome Announc.">
        <title>Complete Genome Sequence of Burkholderia sp. Strain RPE64, Bacterial Symbiont of the Bean Bug Riptortus pedestris.</title>
        <authorList>
            <person name="Shibata T.F."/>
            <person name="Maeda T."/>
            <person name="Nikoh N."/>
            <person name="Yamaguchi K."/>
            <person name="Oshima K."/>
            <person name="Hattori M."/>
            <person name="Nishiyama T."/>
            <person name="Hasebe M."/>
            <person name="Fukatsu T."/>
            <person name="Kikuchi Y."/>
            <person name="Shigenobu S."/>
        </authorList>
    </citation>
    <scope>NUCLEOTIDE SEQUENCE [LARGE SCALE GENOMIC DNA]</scope>
</reference>
<comment type="catalytic activity">
    <reaction evidence="5">
        <text>methanethiol + O2 + H2O = hydrogen sulfide + formaldehyde + H2O2 + H(+)</text>
        <dbReference type="Rhea" id="RHEA:11812"/>
        <dbReference type="ChEBI" id="CHEBI:15377"/>
        <dbReference type="ChEBI" id="CHEBI:15378"/>
        <dbReference type="ChEBI" id="CHEBI:15379"/>
        <dbReference type="ChEBI" id="CHEBI:16007"/>
        <dbReference type="ChEBI" id="CHEBI:16240"/>
        <dbReference type="ChEBI" id="CHEBI:16842"/>
        <dbReference type="ChEBI" id="CHEBI:29919"/>
        <dbReference type="EC" id="1.8.3.4"/>
    </reaction>
</comment>
<dbReference type="Pfam" id="PF05694">
    <property type="entry name" value="SBP56"/>
    <property type="match status" value="1"/>
</dbReference>
<evidence type="ECO:0000256" key="5">
    <source>
        <dbReference type="ARBA" id="ARBA00047539"/>
    </source>
</evidence>
<accession>R4WQP1</accession>
<dbReference type="InterPro" id="IPR008826">
    <property type="entry name" value="Se-bd"/>
</dbReference>
<evidence type="ECO:0000256" key="4">
    <source>
        <dbReference type="ARBA" id="ARBA00015601"/>
    </source>
</evidence>
<feature type="region of interest" description="Disordered" evidence="6">
    <location>
        <begin position="1"/>
        <end position="32"/>
    </location>
</feature>
<evidence type="ECO:0000256" key="1">
    <source>
        <dbReference type="ARBA" id="ARBA00005177"/>
    </source>
</evidence>
<keyword evidence="8" id="KW-1185">Reference proteome</keyword>
<dbReference type="PATRIC" id="fig|758793.3.peg.1474"/>
<dbReference type="GO" id="GO:0008430">
    <property type="term" value="F:selenium binding"/>
    <property type="evidence" value="ECO:0007669"/>
    <property type="project" value="InterPro"/>
</dbReference>
<dbReference type="GO" id="GO:0018549">
    <property type="term" value="F:methanethiol oxidase activity"/>
    <property type="evidence" value="ECO:0007669"/>
    <property type="project" value="UniProtKB-EC"/>
</dbReference>
<dbReference type="InterPro" id="IPR015943">
    <property type="entry name" value="WD40/YVTN_repeat-like_dom_sf"/>
</dbReference>
<dbReference type="STRING" id="758793.BRPE64_ACDS14710"/>